<evidence type="ECO:0000256" key="5">
    <source>
        <dbReference type="ARBA" id="ARBA00023172"/>
    </source>
</evidence>
<keyword evidence="3" id="KW-0229">DNA integration</keyword>
<keyword evidence="5" id="KW-0233">DNA recombination</keyword>
<dbReference type="CDD" id="cd01189">
    <property type="entry name" value="INT_ICEBs1_C_like"/>
    <property type="match status" value="1"/>
</dbReference>
<evidence type="ECO:0000313" key="9">
    <source>
        <dbReference type="Proteomes" id="UP001298681"/>
    </source>
</evidence>
<feature type="domain" description="Tyr recombinase" evidence="7">
    <location>
        <begin position="170"/>
        <end position="385"/>
    </location>
</feature>
<dbReference type="SUPFAM" id="SSF56349">
    <property type="entry name" value="DNA breaking-rejoining enzymes"/>
    <property type="match status" value="1"/>
</dbReference>
<dbReference type="Gene3D" id="1.10.150.130">
    <property type="match status" value="1"/>
</dbReference>
<comment type="caution">
    <text evidence="8">The sequence shown here is derived from an EMBL/GenBank/DDBJ whole genome shotgun (WGS) entry which is preliminary data.</text>
</comment>
<evidence type="ECO:0000256" key="3">
    <source>
        <dbReference type="ARBA" id="ARBA00022908"/>
    </source>
</evidence>
<dbReference type="RefSeq" id="WP_237967134.1">
    <property type="nucleotide sequence ID" value="NZ_JAKNHQ010000023.1"/>
</dbReference>
<dbReference type="InterPro" id="IPR002104">
    <property type="entry name" value="Integrase_catalytic"/>
</dbReference>
<protein>
    <submittedName>
        <fullName evidence="8">Site-specific integrase</fullName>
    </submittedName>
</protein>
<evidence type="ECO:0000313" key="8">
    <source>
        <dbReference type="EMBL" id="MCG4611790.1"/>
    </source>
</evidence>
<evidence type="ECO:0000259" key="7">
    <source>
        <dbReference type="PROSITE" id="PS51898"/>
    </source>
</evidence>
<accession>A0ABS9MLV0</accession>
<proteinExistence type="inferred from homology"/>
<dbReference type="Gene3D" id="1.10.443.10">
    <property type="entry name" value="Intergrase catalytic core"/>
    <property type="match status" value="1"/>
</dbReference>
<dbReference type="PROSITE" id="PS51898">
    <property type="entry name" value="TYR_RECOMBINASE"/>
    <property type="match status" value="1"/>
</dbReference>
<dbReference type="PANTHER" id="PTHR30349:SF64">
    <property type="entry name" value="PROPHAGE INTEGRASE INTD-RELATED"/>
    <property type="match status" value="1"/>
</dbReference>
<dbReference type="Pfam" id="PF00589">
    <property type="entry name" value="Phage_integrase"/>
    <property type="match status" value="1"/>
</dbReference>
<keyword evidence="4" id="KW-0238">DNA-binding</keyword>
<evidence type="ECO:0000256" key="2">
    <source>
        <dbReference type="ARBA" id="ARBA00008857"/>
    </source>
</evidence>
<sequence length="413" mass="47764">MGKNLKGKECGKGIYQRKDGLYSARFYAKDGKRKEKYFDTLPEAKNWLADARYEERHNLIVTSPDMTVDKWFNYWIENIVCDLAPNTKRNYRERYKWNIQPVLGTMCIGDVKPMHCKAVLNRMETTYAGSTIRQTYITMGTMFKSAVMNDIIGKHPMNGVRYTKPVRAVDDIKYLTVEEQEKFLEVAKRSHNYRQYVLLLETGLRTAELIGLTWDAINWKKHTLTISKSLEYRHSQGYWRAGPPKTKKSYRTIPLTDMAYSVLKSCYDERNSRKESDVLSQVLEYTDSRTGEKKCLVMRDLVFVNWRTGEPAKNSSYDTHLYKLCDEAGIKRFCMHALRHTYATRAIERGMPPKTLQKLLGHASIKTTMDRYVHVTEESLVAGVRQFEQGDPANTQLEQTSAGDNTKKSDSAA</sequence>
<dbReference type="PANTHER" id="PTHR30349">
    <property type="entry name" value="PHAGE INTEGRASE-RELATED"/>
    <property type="match status" value="1"/>
</dbReference>
<comment type="function">
    <text evidence="1">Site-specific tyrosine recombinase, which acts by catalyzing the cutting and rejoining of the recombining DNA molecules.</text>
</comment>
<dbReference type="InterPro" id="IPR010998">
    <property type="entry name" value="Integrase_recombinase_N"/>
</dbReference>
<feature type="compositionally biased region" description="Polar residues" evidence="6">
    <location>
        <begin position="392"/>
        <end position="404"/>
    </location>
</feature>
<organism evidence="8 9">
    <name type="scientific">Anaeromassilibacillus senegalensis</name>
    <dbReference type="NCBI Taxonomy" id="1673717"/>
    <lineage>
        <taxon>Bacteria</taxon>
        <taxon>Bacillati</taxon>
        <taxon>Bacillota</taxon>
        <taxon>Clostridia</taxon>
        <taxon>Eubacteriales</taxon>
        <taxon>Acutalibacteraceae</taxon>
        <taxon>Anaeromassilibacillus</taxon>
    </lineage>
</organism>
<name>A0ABS9MLV0_9FIRM</name>
<dbReference type="Proteomes" id="UP001298681">
    <property type="component" value="Unassembled WGS sequence"/>
</dbReference>
<feature type="region of interest" description="Disordered" evidence="6">
    <location>
        <begin position="387"/>
        <end position="413"/>
    </location>
</feature>
<dbReference type="Pfam" id="PF14659">
    <property type="entry name" value="Phage_int_SAM_3"/>
    <property type="match status" value="1"/>
</dbReference>
<dbReference type="InterPro" id="IPR013762">
    <property type="entry name" value="Integrase-like_cat_sf"/>
</dbReference>
<evidence type="ECO:0000256" key="4">
    <source>
        <dbReference type="ARBA" id="ARBA00023125"/>
    </source>
</evidence>
<keyword evidence="9" id="KW-1185">Reference proteome</keyword>
<evidence type="ECO:0000256" key="6">
    <source>
        <dbReference type="SAM" id="MobiDB-lite"/>
    </source>
</evidence>
<gene>
    <name evidence="8" type="ORF">L0P57_12715</name>
</gene>
<evidence type="ECO:0000256" key="1">
    <source>
        <dbReference type="ARBA" id="ARBA00003283"/>
    </source>
</evidence>
<dbReference type="InterPro" id="IPR011010">
    <property type="entry name" value="DNA_brk_join_enz"/>
</dbReference>
<dbReference type="InterPro" id="IPR050090">
    <property type="entry name" value="Tyrosine_recombinase_XerCD"/>
</dbReference>
<reference evidence="8 9" key="1">
    <citation type="submission" date="2022-01" db="EMBL/GenBank/DDBJ databases">
        <title>Collection of gut derived symbiotic bacterial strains cultured from healthy donors.</title>
        <authorList>
            <person name="Lin H."/>
            <person name="Kohout C."/>
            <person name="Waligurski E."/>
            <person name="Pamer E.G."/>
        </authorList>
    </citation>
    <scope>NUCLEOTIDE SEQUENCE [LARGE SCALE GENOMIC DNA]</scope>
    <source>
        <strain evidence="8 9">DFI.7.58</strain>
    </source>
</reference>
<comment type="similarity">
    <text evidence="2">Belongs to the 'phage' integrase family.</text>
</comment>
<dbReference type="InterPro" id="IPR004107">
    <property type="entry name" value="Integrase_SAM-like_N"/>
</dbReference>
<dbReference type="EMBL" id="JAKNHQ010000023">
    <property type="protein sequence ID" value="MCG4611790.1"/>
    <property type="molecule type" value="Genomic_DNA"/>
</dbReference>